<evidence type="ECO:0000313" key="2">
    <source>
        <dbReference type="EMBL" id="MCC9032953.1"/>
    </source>
</evidence>
<dbReference type="GO" id="GO:0003677">
    <property type="term" value="F:DNA binding"/>
    <property type="evidence" value="ECO:0007669"/>
    <property type="project" value="InterPro"/>
</dbReference>
<name>A0A9Q3UPB2_9FLAO</name>
<dbReference type="NCBIfam" id="NF033591">
    <property type="entry name" value="transpos_IS4_2"/>
    <property type="match status" value="1"/>
</dbReference>
<accession>A0A9Q3UPB2</accession>
<dbReference type="Gene3D" id="3.90.350.10">
    <property type="entry name" value="Transposase Inhibitor Protein From Tn5, Chain A, domain 1"/>
    <property type="match status" value="1"/>
</dbReference>
<comment type="caution">
    <text evidence="2">The sequence shown here is derived from an EMBL/GenBank/DDBJ whole genome shotgun (WGS) entry which is preliminary data.</text>
</comment>
<proteinExistence type="predicted"/>
<dbReference type="InterPro" id="IPR047658">
    <property type="entry name" value="IS4-like_transpos"/>
</dbReference>
<dbReference type="EMBL" id="JAJJML010000001">
    <property type="protein sequence ID" value="MCC9032953.1"/>
    <property type="molecule type" value="Genomic_DNA"/>
</dbReference>
<dbReference type="Proteomes" id="UP001107960">
    <property type="component" value="Unassembled WGS sequence"/>
</dbReference>
<protein>
    <submittedName>
        <fullName evidence="2">IS4 family transposase</fullName>
    </submittedName>
</protein>
<reference evidence="2" key="1">
    <citation type="submission" date="2021-11" db="EMBL/GenBank/DDBJ databases">
        <title>Description of novel Chryseobacterium species.</title>
        <authorList>
            <person name="Saticioglu I.B."/>
            <person name="Ay H."/>
            <person name="Altun S."/>
            <person name="Duman M."/>
        </authorList>
    </citation>
    <scope>NUCLEOTIDE SEQUENCE</scope>
    <source>
        <strain evidence="2">C-39</strain>
    </source>
</reference>
<dbReference type="GO" id="GO:0004803">
    <property type="term" value="F:transposase activity"/>
    <property type="evidence" value="ECO:0007669"/>
    <property type="project" value="InterPro"/>
</dbReference>
<dbReference type="InterPro" id="IPR012337">
    <property type="entry name" value="RNaseH-like_sf"/>
</dbReference>
<feature type="domain" description="Transposase IS4-like" evidence="1">
    <location>
        <begin position="110"/>
        <end position="318"/>
    </location>
</feature>
<dbReference type="InterPro" id="IPR002559">
    <property type="entry name" value="Transposase_11"/>
</dbReference>
<dbReference type="RefSeq" id="WP_229986347.1">
    <property type="nucleotide sequence ID" value="NZ_JAJJML010000001.1"/>
</dbReference>
<gene>
    <name evidence="2" type="ORF">LNP80_01615</name>
</gene>
<dbReference type="SUPFAM" id="SSF53098">
    <property type="entry name" value="Ribonuclease H-like"/>
    <property type="match status" value="1"/>
</dbReference>
<dbReference type="GO" id="GO:0006313">
    <property type="term" value="P:DNA transposition"/>
    <property type="evidence" value="ECO:0007669"/>
    <property type="project" value="InterPro"/>
</dbReference>
<sequence length="375" mass="43907">MFTTHFTNKKKTSQWDKSSQLSAVLKDNLEKNNAKINKARLQLISMCILALCKVQTVSFHKLALAFESEGKADSSLRRLQRFIADFDLCSDLIAKIIFGLLPEKTNLKLVIDRTNWKFGKQNINIFMLGITYRNVAFPLLFMMLDKQGNSNSQERIALIKRFVGFFGKKCIDCILADREFVGEEWIKFLNEQKLRYYIRIRNNFKVFLPKKNSTVPVSWLFNGLKVGQVIHYPKIVKINGEYCYLSATLTQKRGEKPELLIIISYNKNEQSLLNYKERWQIETCFKAMKSSGFDIEKTHLQDLERIEKLLCLVMIAFLWCYKIGDYLDRSVKAIPIKKHGHRAKSVFKYGLEFVSEILQNPYRKNFQQILQIFVM</sequence>
<dbReference type="AlphaFoldDB" id="A0A9Q3UPB2"/>
<organism evidence="2 3">
    <name type="scientific">Chryseobacterium muglaense</name>
    <dbReference type="NCBI Taxonomy" id="2893752"/>
    <lineage>
        <taxon>Bacteria</taxon>
        <taxon>Pseudomonadati</taxon>
        <taxon>Bacteroidota</taxon>
        <taxon>Flavobacteriia</taxon>
        <taxon>Flavobacteriales</taxon>
        <taxon>Weeksellaceae</taxon>
        <taxon>Chryseobacterium group</taxon>
        <taxon>Chryseobacterium</taxon>
    </lineage>
</organism>
<dbReference type="Pfam" id="PF01609">
    <property type="entry name" value="DDE_Tnp_1"/>
    <property type="match status" value="1"/>
</dbReference>
<evidence type="ECO:0000313" key="3">
    <source>
        <dbReference type="Proteomes" id="UP001107960"/>
    </source>
</evidence>
<evidence type="ECO:0000259" key="1">
    <source>
        <dbReference type="Pfam" id="PF01609"/>
    </source>
</evidence>